<accession>L8GEQ1</accession>
<protein>
    <submittedName>
        <fullName evidence="7">Transcription initiation factor iid, 31kd subunit protein</fullName>
    </submittedName>
</protein>
<dbReference type="Proteomes" id="UP000011083">
    <property type="component" value="Unassembled WGS sequence"/>
</dbReference>
<evidence type="ECO:0000256" key="1">
    <source>
        <dbReference type="ARBA" id="ARBA00004123"/>
    </source>
</evidence>
<dbReference type="InterPro" id="IPR009072">
    <property type="entry name" value="Histone-fold"/>
</dbReference>
<dbReference type="CDD" id="cd07979">
    <property type="entry name" value="HFD_TAF9"/>
    <property type="match status" value="1"/>
</dbReference>
<dbReference type="VEuPathDB" id="AmoebaDB:ACA1_389090"/>
<dbReference type="SUPFAM" id="SSF47113">
    <property type="entry name" value="Histone-fold"/>
    <property type="match status" value="1"/>
</dbReference>
<feature type="compositionally biased region" description="Low complexity" evidence="6">
    <location>
        <begin position="173"/>
        <end position="189"/>
    </location>
</feature>
<dbReference type="GeneID" id="14911637"/>
<keyword evidence="3" id="KW-0805">Transcription regulation</keyword>
<keyword evidence="4" id="KW-0804">Transcription</keyword>
<dbReference type="PANTHER" id="PTHR48068">
    <property type="entry name" value="TAF9 RNA POLYMERASE II, TATA BOX-BINDING PROTEIN (TBP)-ASSOCIATED FACTOR"/>
    <property type="match status" value="1"/>
</dbReference>
<keyword evidence="5" id="KW-0539">Nucleus</keyword>
<dbReference type="Gene3D" id="1.10.20.10">
    <property type="entry name" value="Histone, subunit A"/>
    <property type="match status" value="1"/>
</dbReference>
<keyword evidence="7" id="KW-0648">Protein biosynthesis</keyword>
<dbReference type="GO" id="GO:0003713">
    <property type="term" value="F:transcription coactivator activity"/>
    <property type="evidence" value="ECO:0007669"/>
    <property type="project" value="TreeGrafter"/>
</dbReference>
<evidence type="ECO:0000313" key="8">
    <source>
        <dbReference type="Proteomes" id="UP000011083"/>
    </source>
</evidence>
<reference evidence="7 8" key="1">
    <citation type="journal article" date="2013" name="Genome Biol.">
        <title>Genome of Acanthamoeba castellanii highlights extensive lateral gene transfer and early evolution of tyrosine kinase signaling.</title>
        <authorList>
            <person name="Clarke M."/>
            <person name="Lohan A.J."/>
            <person name="Liu B."/>
            <person name="Lagkouvardos I."/>
            <person name="Roy S."/>
            <person name="Zafar N."/>
            <person name="Bertelli C."/>
            <person name="Schilde C."/>
            <person name="Kianianmomeni A."/>
            <person name="Burglin T.R."/>
            <person name="Frech C."/>
            <person name="Turcotte B."/>
            <person name="Kopec K.O."/>
            <person name="Synnott J.M."/>
            <person name="Choo C."/>
            <person name="Paponov I."/>
            <person name="Finkler A."/>
            <person name="Soon Heng Tan C."/>
            <person name="Hutchins A.P."/>
            <person name="Weinmeier T."/>
            <person name="Rattei T."/>
            <person name="Chu J.S."/>
            <person name="Gimenez G."/>
            <person name="Irimia M."/>
            <person name="Rigden D.J."/>
            <person name="Fitzpatrick D.A."/>
            <person name="Lorenzo-Morales J."/>
            <person name="Bateman A."/>
            <person name="Chiu C.H."/>
            <person name="Tang P."/>
            <person name="Hegemann P."/>
            <person name="Fromm H."/>
            <person name="Raoult D."/>
            <person name="Greub G."/>
            <person name="Miranda-Saavedra D."/>
            <person name="Chen N."/>
            <person name="Nash P."/>
            <person name="Ginger M.L."/>
            <person name="Horn M."/>
            <person name="Schaap P."/>
            <person name="Caler L."/>
            <person name="Loftus B."/>
        </authorList>
    </citation>
    <scope>NUCLEOTIDE SEQUENCE [LARGE SCALE GENOMIC DNA]</scope>
    <source>
        <strain evidence="7 8">Neff</strain>
    </source>
</reference>
<dbReference type="InterPro" id="IPR003162">
    <property type="entry name" value="TFIID-31"/>
</dbReference>
<dbReference type="GO" id="GO:0000124">
    <property type="term" value="C:SAGA complex"/>
    <property type="evidence" value="ECO:0007669"/>
    <property type="project" value="TreeGrafter"/>
</dbReference>
<comment type="subcellular location">
    <subcellularLocation>
        <location evidence="1">Nucleus</location>
    </subcellularLocation>
</comment>
<dbReference type="InterPro" id="IPR051431">
    <property type="entry name" value="TFIID_subunit_9"/>
</dbReference>
<proteinExistence type="inferred from homology"/>
<dbReference type="GO" id="GO:0051123">
    <property type="term" value="P:RNA polymerase II preinitiation complex assembly"/>
    <property type="evidence" value="ECO:0007669"/>
    <property type="project" value="TreeGrafter"/>
</dbReference>
<name>L8GEQ1_ACACF</name>
<dbReference type="GO" id="GO:0016251">
    <property type="term" value="F:RNA polymerase II general transcription initiation factor activity"/>
    <property type="evidence" value="ECO:0007669"/>
    <property type="project" value="TreeGrafter"/>
</dbReference>
<feature type="region of interest" description="Disordered" evidence="6">
    <location>
        <begin position="173"/>
        <end position="236"/>
    </location>
</feature>
<dbReference type="GO" id="GO:0003743">
    <property type="term" value="F:translation initiation factor activity"/>
    <property type="evidence" value="ECO:0007669"/>
    <property type="project" value="UniProtKB-KW"/>
</dbReference>
<keyword evidence="8" id="KW-1185">Reference proteome</keyword>
<dbReference type="GO" id="GO:0005669">
    <property type="term" value="C:transcription factor TFIID complex"/>
    <property type="evidence" value="ECO:0007669"/>
    <property type="project" value="TreeGrafter"/>
</dbReference>
<comment type="similarity">
    <text evidence="2">Belongs to the TAF9 family.</text>
</comment>
<dbReference type="GO" id="GO:0046982">
    <property type="term" value="F:protein heterodimerization activity"/>
    <property type="evidence" value="ECO:0007669"/>
    <property type="project" value="InterPro"/>
</dbReference>
<dbReference type="OrthoDB" id="341924at2759"/>
<evidence type="ECO:0000256" key="6">
    <source>
        <dbReference type="SAM" id="MobiDB-lite"/>
    </source>
</evidence>
<evidence type="ECO:0000256" key="3">
    <source>
        <dbReference type="ARBA" id="ARBA00023015"/>
    </source>
</evidence>
<evidence type="ECO:0000313" key="7">
    <source>
        <dbReference type="EMBL" id="ELR11198.1"/>
    </source>
</evidence>
<dbReference type="EMBL" id="KB008156">
    <property type="protein sequence ID" value="ELR11198.1"/>
    <property type="molecule type" value="Genomic_DNA"/>
</dbReference>
<dbReference type="PANTHER" id="PTHR48068:SF4">
    <property type="entry name" value="TATA-BOX BINDING PROTEIN ASSOCIATED FACTOR 9"/>
    <property type="match status" value="1"/>
</dbReference>
<dbReference type="Pfam" id="PF02291">
    <property type="entry name" value="TFIID-31kDa"/>
    <property type="match status" value="1"/>
</dbReference>
<dbReference type="STRING" id="1257118.L8GEQ1"/>
<feature type="region of interest" description="Disordered" evidence="6">
    <location>
        <begin position="1"/>
        <end position="24"/>
    </location>
</feature>
<dbReference type="RefSeq" id="XP_004333211.1">
    <property type="nucleotide sequence ID" value="XM_004333163.1"/>
</dbReference>
<sequence length="261" mass="27765">MEVDPPELSENGSTSTVSTSSGADRANARLNALEEIEKALPGTFPEDVHSIAKILRSSGVSDCEPAVVNQLLEFMHRYVCEVLADSLLFCEHAGRRDAIQADDVQLAIKYRVDHAFSAFSQPPSIDFLREMAQDINIIRLPPINKRFGVMLPPDHFCLNETNYQVVVSKKGTAPATSTSSSSSSTAPTSGSGGSGSSSSSSSEPASAPMEDSSAAFLEEIARMTAPRPKPPSRVQFPVSLSSTITSMSSGLPSALPLNFNT</sequence>
<dbReference type="AlphaFoldDB" id="L8GEQ1"/>
<keyword evidence="7" id="KW-0396">Initiation factor</keyword>
<evidence type="ECO:0000256" key="2">
    <source>
        <dbReference type="ARBA" id="ARBA00007646"/>
    </source>
</evidence>
<evidence type="ECO:0000256" key="5">
    <source>
        <dbReference type="ARBA" id="ARBA00023242"/>
    </source>
</evidence>
<gene>
    <name evidence="7" type="ORF">ACA1_389090</name>
</gene>
<dbReference type="KEGG" id="acan:ACA1_389090"/>
<feature type="compositionally biased region" description="Low complexity" evidence="6">
    <location>
        <begin position="196"/>
        <end position="208"/>
    </location>
</feature>
<organism evidence="7 8">
    <name type="scientific">Acanthamoeba castellanii (strain ATCC 30010 / Neff)</name>
    <dbReference type="NCBI Taxonomy" id="1257118"/>
    <lineage>
        <taxon>Eukaryota</taxon>
        <taxon>Amoebozoa</taxon>
        <taxon>Discosea</taxon>
        <taxon>Longamoebia</taxon>
        <taxon>Centramoebida</taxon>
        <taxon>Acanthamoebidae</taxon>
        <taxon>Acanthamoeba</taxon>
    </lineage>
</organism>
<evidence type="ECO:0000256" key="4">
    <source>
        <dbReference type="ARBA" id="ARBA00023163"/>
    </source>
</evidence>